<keyword evidence="1" id="KW-0812">Transmembrane</keyword>
<accession>A0A0G0T114</accession>
<dbReference type="Gene3D" id="3.30.700.10">
    <property type="entry name" value="Glycoprotein, Type 4 Pilin"/>
    <property type="match status" value="1"/>
</dbReference>
<name>A0A0G0T114_9BACT</name>
<gene>
    <name evidence="2" type="ORF">UU13_C0002G0039</name>
</gene>
<reference evidence="2 3" key="1">
    <citation type="journal article" date="2015" name="Nature">
        <title>rRNA introns, odd ribosomes, and small enigmatic genomes across a large radiation of phyla.</title>
        <authorList>
            <person name="Brown C.T."/>
            <person name="Hug L.A."/>
            <person name="Thomas B.C."/>
            <person name="Sharon I."/>
            <person name="Castelle C.J."/>
            <person name="Singh A."/>
            <person name="Wilkins M.J."/>
            <person name="Williams K.H."/>
            <person name="Banfield J.F."/>
        </authorList>
    </citation>
    <scope>NUCLEOTIDE SEQUENCE [LARGE SCALE GENOMIC DNA]</scope>
</reference>
<organism evidence="2 3">
    <name type="scientific">Candidatus Nomurabacteria bacterium GW2011_GWB1_40_7</name>
    <dbReference type="NCBI Taxonomy" id="1618744"/>
    <lineage>
        <taxon>Bacteria</taxon>
        <taxon>Candidatus Nomuraibacteriota</taxon>
    </lineage>
</organism>
<dbReference type="Proteomes" id="UP000034452">
    <property type="component" value="Unassembled WGS sequence"/>
</dbReference>
<evidence type="ECO:0008006" key="4">
    <source>
        <dbReference type="Google" id="ProtNLM"/>
    </source>
</evidence>
<feature type="transmembrane region" description="Helical" evidence="1">
    <location>
        <begin position="31"/>
        <end position="52"/>
    </location>
</feature>
<dbReference type="SUPFAM" id="SSF54523">
    <property type="entry name" value="Pili subunits"/>
    <property type="match status" value="1"/>
</dbReference>
<keyword evidence="1" id="KW-0472">Membrane</keyword>
<keyword evidence="1" id="KW-1133">Transmembrane helix</keyword>
<dbReference type="EMBL" id="LBZL01000002">
    <property type="protein sequence ID" value="KKR70694.1"/>
    <property type="molecule type" value="Genomic_DNA"/>
</dbReference>
<dbReference type="AlphaFoldDB" id="A0A0G0T114"/>
<comment type="caution">
    <text evidence="2">The sequence shown here is derived from an EMBL/GenBank/DDBJ whole genome shotgun (WGS) entry which is preliminary data.</text>
</comment>
<sequence>MINKYLEKLKKEIKITKALLRSRSASNGMSYVELIVVLSIFAILSAVSMFSYREFQANVDIRNLASDIASKIVEAQKSSLDGKWNVSADPNWKPSYGVYFNTTDSDTQKQFIYFVDLVNAGDYDEPLEELDTISITKGNYISSINKCTTTPCDSNNSINSLAIIFKRPDSSAIFADLDVPGSGYVQITIISPQGKTAFIKIYPSGRIQVN</sequence>
<evidence type="ECO:0000256" key="1">
    <source>
        <dbReference type="SAM" id="Phobius"/>
    </source>
</evidence>
<protein>
    <recommendedName>
        <fullName evidence="4">Prepilin-type N-terminal cleavage/methylation domain-containing protein</fullName>
    </recommendedName>
</protein>
<dbReference type="InterPro" id="IPR045584">
    <property type="entry name" value="Pilin-like"/>
</dbReference>
<proteinExistence type="predicted"/>
<evidence type="ECO:0000313" key="2">
    <source>
        <dbReference type="EMBL" id="KKR70694.1"/>
    </source>
</evidence>
<evidence type="ECO:0000313" key="3">
    <source>
        <dbReference type="Proteomes" id="UP000034452"/>
    </source>
</evidence>